<accession>A0A1H5BQS5</accession>
<dbReference type="Proteomes" id="UP000199220">
    <property type="component" value="Unassembled WGS sequence"/>
</dbReference>
<keyword evidence="3" id="KW-1185">Reference proteome</keyword>
<reference evidence="3" key="1">
    <citation type="submission" date="2016-10" db="EMBL/GenBank/DDBJ databases">
        <authorList>
            <person name="Varghese N."/>
            <person name="Submissions S."/>
        </authorList>
    </citation>
    <scope>NUCLEOTIDE SEQUENCE [LARGE SCALE GENOMIC DNA]</scope>
    <source>
        <strain evidence="3">DSM 21368</strain>
    </source>
</reference>
<evidence type="ECO:0000313" key="2">
    <source>
        <dbReference type="EMBL" id="SED56755.1"/>
    </source>
</evidence>
<gene>
    <name evidence="2" type="ORF">SAMN04488554_0168</name>
</gene>
<organism evidence="2 3">
    <name type="scientific">Ruania alba</name>
    <dbReference type="NCBI Taxonomy" id="648782"/>
    <lineage>
        <taxon>Bacteria</taxon>
        <taxon>Bacillati</taxon>
        <taxon>Actinomycetota</taxon>
        <taxon>Actinomycetes</taxon>
        <taxon>Micrococcales</taxon>
        <taxon>Ruaniaceae</taxon>
        <taxon>Ruania</taxon>
    </lineage>
</organism>
<name>A0A1H5BQS5_9MICO</name>
<dbReference type="EMBL" id="FNTX01000001">
    <property type="protein sequence ID" value="SED56755.1"/>
    <property type="molecule type" value="Genomic_DNA"/>
</dbReference>
<evidence type="ECO:0000256" key="1">
    <source>
        <dbReference type="SAM" id="MobiDB-lite"/>
    </source>
</evidence>
<dbReference type="AlphaFoldDB" id="A0A1H5BQS5"/>
<protein>
    <submittedName>
        <fullName evidence="2">Uncharacterized protein</fullName>
    </submittedName>
</protein>
<proteinExistence type="predicted"/>
<dbReference type="STRING" id="648782.SAMN04488554_0168"/>
<evidence type="ECO:0000313" key="3">
    <source>
        <dbReference type="Proteomes" id="UP000199220"/>
    </source>
</evidence>
<sequence>MAVVALLLVAGIAFGGTVLAQTLMDRFGGTGATAGPLEDGTVEPTPTPTPTPTESITPDEEALANPVACVPDVVDVAIGLESANVRAGSEVPVGVTITNSGQVACLLDVGHGSLDMTVTSGGDRVWTTAQCPSGPAERPILLDAGAAEETALTWGGRRSADGCPADAAEAEPGTYRVTIGLDVDGTEVGTDEVLTLR</sequence>
<feature type="region of interest" description="Disordered" evidence="1">
    <location>
        <begin position="31"/>
        <end position="57"/>
    </location>
</feature>